<reference evidence="2 3" key="1">
    <citation type="submission" date="2018-02" db="EMBL/GenBank/DDBJ databases">
        <title>A novel lanthanide dependent methylotroph, Methylotenera sp. La3113.</title>
        <authorList>
            <person name="Lv H."/>
            <person name="Tani A."/>
        </authorList>
    </citation>
    <scope>NUCLEOTIDE SEQUENCE [LARGE SCALE GENOMIC DNA]</scope>
    <source>
        <strain evidence="2 3">La3113</strain>
    </source>
</reference>
<keyword evidence="3" id="KW-1185">Reference proteome</keyword>
<dbReference type="Gene3D" id="3.10.620.30">
    <property type="match status" value="1"/>
</dbReference>
<dbReference type="InterPro" id="IPR038765">
    <property type="entry name" value="Papain-like_cys_pep_sf"/>
</dbReference>
<dbReference type="AlphaFoldDB" id="A0A4Y9VSD1"/>
<organism evidence="2 3">
    <name type="scientific">Methylotenera oryzisoli</name>
    <dbReference type="NCBI Taxonomy" id="2080758"/>
    <lineage>
        <taxon>Bacteria</taxon>
        <taxon>Pseudomonadati</taxon>
        <taxon>Pseudomonadota</taxon>
        <taxon>Betaproteobacteria</taxon>
        <taxon>Nitrosomonadales</taxon>
        <taxon>Methylophilaceae</taxon>
        <taxon>Methylotenera</taxon>
    </lineage>
</organism>
<dbReference type="PANTHER" id="PTHR33490:SF6">
    <property type="entry name" value="SLL1049 PROTEIN"/>
    <property type="match status" value="1"/>
</dbReference>
<dbReference type="RefSeq" id="WP_135276747.1">
    <property type="nucleotide sequence ID" value="NZ_PQVH01000006.1"/>
</dbReference>
<protein>
    <submittedName>
        <fullName evidence="2">Transglutaminase family protein</fullName>
    </submittedName>
</protein>
<evidence type="ECO:0000313" key="2">
    <source>
        <dbReference type="EMBL" id="TFW72205.1"/>
    </source>
</evidence>
<dbReference type="InterPro" id="IPR013589">
    <property type="entry name" value="Bac_transglu_N"/>
</dbReference>
<proteinExistence type="predicted"/>
<name>A0A4Y9VSD1_9PROT</name>
<dbReference type="Pfam" id="PF01841">
    <property type="entry name" value="Transglut_core"/>
    <property type="match status" value="1"/>
</dbReference>
<dbReference type="Pfam" id="PF08379">
    <property type="entry name" value="Bact_transglu_N"/>
    <property type="match status" value="1"/>
</dbReference>
<dbReference type="InterPro" id="IPR002931">
    <property type="entry name" value="Transglutaminase-like"/>
</dbReference>
<comment type="caution">
    <text evidence="2">The sequence shown here is derived from an EMBL/GenBank/DDBJ whole genome shotgun (WGS) entry which is preliminary data.</text>
</comment>
<dbReference type="PANTHER" id="PTHR33490">
    <property type="entry name" value="BLR5614 PROTEIN-RELATED"/>
    <property type="match status" value="1"/>
</dbReference>
<gene>
    <name evidence="2" type="ORF">C3Y98_03600</name>
</gene>
<evidence type="ECO:0000313" key="3">
    <source>
        <dbReference type="Proteomes" id="UP000297706"/>
    </source>
</evidence>
<accession>A0A4Y9VSD1</accession>
<dbReference type="SMART" id="SM00460">
    <property type="entry name" value="TGc"/>
    <property type="match status" value="1"/>
</dbReference>
<dbReference type="Proteomes" id="UP000297706">
    <property type="component" value="Unassembled WGS sequence"/>
</dbReference>
<dbReference type="OrthoDB" id="5438043at2"/>
<sequence>MLLNIEHHTRYAYSEDVNYTIQELRLTPQHGFGQHVRHWDIKVNGELQPSQDAYGNVTHTLVVDAPHSELLIVAAGQIETGLDAVSQHMALPLPIYLRDTALTQYSAEMVAFAQQYLQPQRQNAALEEMMHALLSRVQYIKGATQVTTSAVEAFALGQGVCQDHAHVFIACCRAIALPARYVSGYLFTEDGSLMQTHAWADVFVAGEGWQSFDVSNGCRAGETHVRLATGLDYRSASPISGMRSGGGIEGMASSVIVNQAGLVVEQPKKINTVQLLEQAQLNRVARAEAVLEKQSQYAQQQ</sequence>
<feature type="domain" description="Transglutaminase-like" evidence="1">
    <location>
        <begin position="153"/>
        <end position="216"/>
    </location>
</feature>
<dbReference type="SUPFAM" id="SSF54001">
    <property type="entry name" value="Cysteine proteinases"/>
    <property type="match status" value="1"/>
</dbReference>
<evidence type="ECO:0000259" key="1">
    <source>
        <dbReference type="SMART" id="SM00460"/>
    </source>
</evidence>
<dbReference type="EMBL" id="PQVH01000006">
    <property type="protein sequence ID" value="TFW72205.1"/>
    <property type="molecule type" value="Genomic_DNA"/>
</dbReference>